<gene>
    <name evidence="1" type="ORF">B0F90DRAFT_1669440</name>
</gene>
<dbReference type="EMBL" id="WTXG01000036">
    <property type="protein sequence ID" value="KAI0297536.1"/>
    <property type="molecule type" value="Genomic_DNA"/>
</dbReference>
<proteinExistence type="predicted"/>
<keyword evidence="2" id="KW-1185">Reference proteome</keyword>
<organism evidence="1 2">
    <name type="scientific">Multifurca ochricompacta</name>
    <dbReference type="NCBI Taxonomy" id="376703"/>
    <lineage>
        <taxon>Eukaryota</taxon>
        <taxon>Fungi</taxon>
        <taxon>Dikarya</taxon>
        <taxon>Basidiomycota</taxon>
        <taxon>Agaricomycotina</taxon>
        <taxon>Agaricomycetes</taxon>
        <taxon>Russulales</taxon>
        <taxon>Russulaceae</taxon>
        <taxon>Multifurca</taxon>
    </lineage>
</organism>
<reference evidence="1" key="1">
    <citation type="journal article" date="2022" name="New Phytol.">
        <title>Evolutionary transition to the ectomycorrhizal habit in the genomes of a hyperdiverse lineage of mushroom-forming fungi.</title>
        <authorList>
            <person name="Looney B."/>
            <person name="Miyauchi S."/>
            <person name="Morin E."/>
            <person name="Drula E."/>
            <person name="Courty P.E."/>
            <person name="Kohler A."/>
            <person name="Kuo A."/>
            <person name="LaButti K."/>
            <person name="Pangilinan J."/>
            <person name="Lipzen A."/>
            <person name="Riley R."/>
            <person name="Andreopoulos W."/>
            <person name="He G."/>
            <person name="Johnson J."/>
            <person name="Nolan M."/>
            <person name="Tritt A."/>
            <person name="Barry K.W."/>
            <person name="Grigoriev I.V."/>
            <person name="Nagy L.G."/>
            <person name="Hibbett D."/>
            <person name="Henrissat B."/>
            <person name="Matheny P.B."/>
            <person name="Labbe J."/>
            <person name="Martin F.M."/>
        </authorList>
    </citation>
    <scope>NUCLEOTIDE SEQUENCE</scope>
    <source>
        <strain evidence="1">BPL690</strain>
    </source>
</reference>
<accession>A0AAD4M240</accession>
<evidence type="ECO:0000313" key="1">
    <source>
        <dbReference type="EMBL" id="KAI0297536.1"/>
    </source>
</evidence>
<comment type="caution">
    <text evidence="1">The sequence shown here is derived from an EMBL/GenBank/DDBJ whole genome shotgun (WGS) entry which is preliminary data.</text>
</comment>
<evidence type="ECO:0000313" key="2">
    <source>
        <dbReference type="Proteomes" id="UP001203297"/>
    </source>
</evidence>
<protein>
    <submittedName>
        <fullName evidence="1">Uncharacterized protein</fullName>
    </submittedName>
</protein>
<sequence length="155" mass="17465">MFLLRMDVYLEKSTDRPTRAAGRRDAGIDANGNVLTVSGEAKHSSGCDEEGCPIRKRRYTAALFSSKYGASVQALVQAALPRHWKFSGYSPDWRSNVSISQLIDLPHRPHIPALSSNLFVVQGLFWQWSPQETVSFTRRPLIAADWFRRSEGRDA</sequence>
<name>A0AAD4M240_9AGAM</name>
<dbReference type="Proteomes" id="UP001203297">
    <property type="component" value="Unassembled WGS sequence"/>
</dbReference>
<dbReference type="AlphaFoldDB" id="A0AAD4M240"/>